<dbReference type="Proteomes" id="UP001229421">
    <property type="component" value="Unassembled WGS sequence"/>
</dbReference>
<evidence type="ECO:0000313" key="2">
    <source>
        <dbReference type="EMBL" id="KAK1411228.1"/>
    </source>
</evidence>
<name>A0AAD8NKB6_TARER</name>
<organism evidence="2 3">
    <name type="scientific">Tagetes erecta</name>
    <name type="common">African marigold</name>
    <dbReference type="NCBI Taxonomy" id="13708"/>
    <lineage>
        <taxon>Eukaryota</taxon>
        <taxon>Viridiplantae</taxon>
        <taxon>Streptophyta</taxon>
        <taxon>Embryophyta</taxon>
        <taxon>Tracheophyta</taxon>
        <taxon>Spermatophyta</taxon>
        <taxon>Magnoliopsida</taxon>
        <taxon>eudicotyledons</taxon>
        <taxon>Gunneridae</taxon>
        <taxon>Pentapetalae</taxon>
        <taxon>asterids</taxon>
        <taxon>campanulids</taxon>
        <taxon>Asterales</taxon>
        <taxon>Asteraceae</taxon>
        <taxon>Asteroideae</taxon>
        <taxon>Heliantheae alliance</taxon>
        <taxon>Tageteae</taxon>
        <taxon>Tagetes</taxon>
    </lineage>
</organism>
<feature type="compositionally biased region" description="Basic residues" evidence="1">
    <location>
        <begin position="16"/>
        <end position="25"/>
    </location>
</feature>
<proteinExistence type="predicted"/>
<dbReference type="PANTHER" id="PTHR47661:SF4">
    <property type="entry name" value="OS08G0162600 PROTEIN"/>
    <property type="match status" value="1"/>
</dbReference>
<feature type="region of interest" description="Disordered" evidence="1">
    <location>
        <begin position="1"/>
        <end position="27"/>
    </location>
</feature>
<dbReference type="PANTHER" id="PTHR47661">
    <property type="entry name" value="PHOSPHOGLUCAN PHOSPHATASE LSF1, CHLOROPLASTIC"/>
    <property type="match status" value="1"/>
</dbReference>
<dbReference type="AlphaFoldDB" id="A0AAD8NKB6"/>
<reference evidence="2" key="1">
    <citation type="journal article" date="2023" name="bioRxiv">
        <title>Improved chromosome-level genome assembly for marigold (Tagetes erecta).</title>
        <authorList>
            <person name="Jiang F."/>
            <person name="Yuan L."/>
            <person name="Wang S."/>
            <person name="Wang H."/>
            <person name="Xu D."/>
            <person name="Wang A."/>
            <person name="Fan W."/>
        </authorList>
    </citation>
    <scope>NUCLEOTIDE SEQUENCE</scope>
    <source>
        <strain evidence="2">WSJ</strain>
        <tissue evidence="2">Leaf</tissue>
    </source>
</reference>
<sequence length="150" mass="15599">MATTPRHHCHDPLIQKRSRSRKLAGKRSETCNLTNLRRKTHPSMTSGAAGVSIQDVKRGVSVSFLKPTSLISKGNKGGGGVEIKARKAAGASKEIEVEVDKPFGLTLGPKPVAGGGFVITGVDGGGNAAKAGLKVGDQVIYTSSFFGDDI</sequence>
<evidence type="ECO:0000256" key="1">
    <source>
        <dbReference type="SAM" id="MobiDB-lite"/>
    </source>
</evidence>
<evidence type="ECO:0008006" key="4">
    <source>
        <dbReference type="Google" id="ProtNLM"/>
    </source>
</evidence>
<keyword evidence="3" id="KW-1185">Reference proteome</keyword>
<dbReference type="InterPro" id="IPR036034">
    <property type="entry name" value="PDZ_sf"/>
</dbReference>
<evidence type="ECO:0000313" key="3">
    <source>
        <dbReference type="Proteomes" id="UP001229421"/>
    </source>
</evidence>
<dbReference type="EMBL" id="JAUHHV010000010">
    <property type="protein sequence ID" value="KAK1411228.1"/>
    <property type="molecule type" value="Genomic_DNA"/>
</dbReference>
<gene>
    <name evidence="2" type="ORF">QVD17_37775</name>
</gene>
<dbReference type="SUPFAM" id="SSF50156">
    <property type="entry name" value="PDZ domain-like"/>
    <property type="match status" value="1"/>
</dbReference>
<comment type="caution">
    <text evidence="2">The sequence shown here is derived from an EMBL/GenBank/DDBJ whole genome shotgun (WGS) entry which is preliminary data.</text>
</comment>
<dbReference type="Gene3D" id="2.30.42.10">
    <property type="match status" value="1"/>
</dbReference>
<protein>
    <recommendedName>
        <fullName evidence="4">PDZ domain-containing protein</fullName>
    </recommendedName>
</protein>
<accession>A0AAD8NKB6</accession>